<evidence type="ECO:0000313" key="13">
    <source>
        <dbReference type="Proteomes" id="UP001374584"/>
    </source>
</evidence>
<dbReference type="CDD" id="cd15798">
    <property type="entry name" value="PMEI-like_3"/>
    <property type="match status" value="1"/>
</dbReference>
<dbReference type="GO" id="GO:0042545">
    <property type="term" value="P:cell wall modification"/>
    <property type="evidence" value="ECO:0007669"/>
    <property type="project" value="UniProtKB-UniRule"/>
</dbReference>
<dbReference type="Proteomes" id="UP001374584">
    <property type="component" value="Unassembled WGS sequence"/>
</dbReference>
<evidence type="ECO:0000256" key="10">
    <source>
        <dbReference type="SAM" id="MobiDB-lite"/>
    </source>
</evidence>
<keyword evidence="6 9" id="KW-0378">Hydrolase</keyword>
<dbReference type="Gene3D" id="2.160.20.10">
    <property type="entry name" value="Single-stranded right-handed beta-helix, Pectin lyase-like"/>
    <property type="match status" value="1"/>
</dbReference>
<dbReference type="InterPro" id="IPR011050">
    <property type="entry name" value="Pectin_lyase_fold/virulence"/>
</dbReference>
<dbReference type="InterPro" id="IPR012334">
    <property type="entry name" value="Pectin_lyas_fold"/>
</dbReference>
<evidence type="ECO:0000256" key="2">
    <source>
        <dbReference type="ARBA" id="ARBA00005184"/>
    </source>
</evidence>
<dbReference type="GO" id="GO:0004857">
    <property type="term" value="F:enzyme inhibitor activity"/>
    <property type="evidence" value="ECO:0007669"/>
    <property type="project" value="InterPro"/>
</dbReference>
<comment type="subcellular location">
    <subcellularLocation>
        <location evidence="1">Secreted</location>
        <location evidence="1">Cell wall</location>
    </subcellularLocation>
</comment>
<keyword evidence="5" id="KW-0134">Cell wall</keyword>
<evidence type="ECO:0000256" key="9">
    <source>
        <dbReference type="RuleBase" id="RU000589"/>
    </source>
</evidence>
<evidence type="ECO:0000256" key="7">
    <source>
        <dbReference type="ARBA" id="ARBA00023085"/>
    </source>
</evidence>
<feature type="chain" id="PRO_5042663550" description="Pectinesterase" evidence="9">
    <location>
        <begin position="24"/>
        <end position="628"/>
    </location>
</feature>
<evidence type="ECO:0000256" key="4">
    <source>
        <dbReference type="ARBA" id="ARBA00007786"/>
    </source>
</evidence>
<comment type="similarity">
    <text evidence="4">In the C-terminal section; belongs to the pectinesterase family.</text>
</comment>
<keyword evidence="7 9" id="KW-0063">Aspartyl esterase</keyword>
<reference evidence="12 13" key="1">
    <citation type="submission" date="2024-01" db="EMBL/GenBank/DDBJ databases">
        <title>The genomes of 5 underutilized Papilionoideae crops provide insights into root nodulation and disease resistanc.</title>
        <authorList>
            <person name="Jiang F."/>
        </authorList>
    </citation>
    <scope>NUCLEOTIDE SEQUENCE [LARGE SCALE GENOMIC DNA]</scope>
    <source>
        <strain evidence="12">JINMINGXINNONG_FW02</strain>
        <tissue evidence="12">Leaves</tissue>
    </source>
</reference>
<evidence type="ECO:0000313" key="12">
    <source>
        <dbReference type="EMBL" id="KAK7342993.1"/>
    </source>
</evidence>
<dbReference type="Gene3D" id="1.20.140.40">
    <property type="entry name" value="Invertase/pectin methylesterase inhibitor family protein"/>
    <property type="match status" value="1"/>
</dbReference>
<dbReference type="EC" id="3.1.1.11" evidence="9"/>
<keyword evidence="5" id="KW-0964">Secreted</keyword>
<dbReference type="SUPFAM" id="SSF51126">
    <property type="entry name" value="Pectin lyase-like"/>
    <property type="match status" value="1"/>
</dbReference>
<evidence type="ECO:0000256" key="6">
    <source>
        <dbReference type="ARBA" id="ARBA00022801"/>
    </source>
</evidence>
<dbReference type="SMART" id="SM00856">
    <property type="entry name" value="PMEI"/>
    <property type="match status" value="1"/>
</dbReference>
<proteinExistence type="inferred from homology"/>
<dbReference type="InterPro" id="IPR035513">
    <property type="entry name" value="Invertase/methylesterase_inhib"/>
</dbReference>
<protein>
    <recommendedName>
        <fullName evidence="9">Pectinesterase</fullName>
        <ecNumber evidence="9">3.1.1.11</ecNumber>
    </recommendedName>
</protein>
<dbReference type="AlphaFoldDB" id="A0AAN9QTV2"/>
<dbReference type="InterPro" id="IPR006501">
    <property type="entry name" value="Pectinesterase_inhib_dom"/>
</dbReference>
<evidence type="ECO:0000256" key="1">
    <source>
        <dbReference type="ARBA" id="ARBA00004191"/>
    </source>
</evidence>
<dbReference type="SUPFAM" id="SSF101148">
    <property type="entry name" value="Plant invertase/pectin methylesterase inhibitor"/>
    <property type="match status" value="1"/>
</dbReference>
<comment type="catalytic activity">
    <reaction evidence="9">
        <text>[(1-&gt;4)-alpha-D-galacturonosyl methyl ester](n) + n H2O = [(1-&gt;4)-alpha-D-galacturonosyl](n) + n methanol + n H(+)</text>
        <dbReference type="Rhea" id="RHEA:22380"/>
        <dbReference type="Rhea" id="RHEA-COMP:14570"/>
        <dbReference type="Rhea" id="RHEA-COMP:14573"/>
        <dbReference type="ChEBI" id="CHEBI:15377"/>
        <dbReference type="ChEBI" id="CHEBI:15378"/>
        <dbReference type="ChEBI" id="CHEBI:17790"/>
        <dbReference type="ChEBI" id="CHEBI:140522"/>
        <dbReference type="ChEBI" id="CHEBI:140523"/>
        <dbReference type="EC" id="3.1.1.11"/>
    </reaction>
</comment>
<dbReference type="FunFam" id="2.160.20.10:FF:000001">
    <property type="entry name" value="Pectinesterase"/>
    <property type="match status" value="1"/>
</dbReference>
<dbReference type="Pfam" id="PF04043">
    <property type="entry name" value="PMEI"/>
    <property type="match status" value="1"/>
</dbReference>
<dbReference type="InterPro" id="IPR000070">
    <property type="entry name" value="Pectinesterase_cat"/>
</dbReference>
<organism evidence="12 13">
    <name type="scientific">Phaseolus coccineus</name>
    <name type="common">Scarlet runner bean</name>
    <name type="synonym">Phaseolus multiflorus</name>
    <dbReference type="NCBI Taxonomy" id="3886"/>
    <lineage>
        <taxon>Eukaryota</taxon>
        <taxon>Viridiplantae</taxon>
        <taxon>Streptophyta</taxon>
        <taxon>Embryophyta</taxon>
        <taxon>Tracheophyta</taxon>
        <taxon>Spermatophyta</taxon>
        <taxon>Magnoliopsida</taxon>
        <taxon>eudicotyledons</taxon>
        <taxon>Gunneridae</taxon>
        <taxon>Pentapetalae</taxon>
        <taxon>rosids</taxon>
        <taxon>fabids</taxon>
        <taxon>Fabales</taxon>
        <taxon>Fabaceae</taxon>
        <taxon>Papilionoideae</taxon>
        <taxon>50 kb inversion clade</taxon>
        <taxon>NPAAA clade</taxon>
        <taxon>indigoferoid/millettioid clade</taxon>
        <taxon>Phaseoleae</taxon>
        <taxon>Phaseolus</taxon>
    </lineage>
</organism>
<dbReference type="PANTHER" id="PTHR31707">
    <property type="entry name" value="PECTINESTERASE"/>
    <property type="match status" value="1"/>
</dbReference>
<name>A0AAN9QTV2_PHACN</name>
<comment type="pathway">
    <text evidence="2 9">Glycan metabolism; pectin degradation; 2-dehydro-3-deoxy-D-gluconate from pectin: step 1/5.</text>
</comment>
<dbReference type="GO" id="GO:0045490">
    <property type="term" value="P:pectin catabolic process"/>
    <property type="evidence" value="ECO:0007669"/>
    <property type="project" value="UniProtKB-UniRule"/>
</dbReference>
<feature type="signal peptide" evidence="9">
    <location>
        <begin position="1"/>
        <end position="23"/>
    </location>
</feature>
<accession>A0AAN9QTV2</accession>
<feature type="compositionally biased region" description="Pro residues" evidence="10">
    <location>
        <begin position="29"/>
        <end position="43"/>
    </location>
</feature>
<feature type="region of interest" description="Disordered" evidence="10">
    <location>
        <begin position="29"/>
        <end position="97"/>
    </location>
</feature>
<dbReference type="EMBL" id="JAYMYR010000009">
    <property type="protein sequence ID" value="KAK7342993.1"/>
    <property type="molecule type" value="Genomic_DNA"/>
</dbReference>
<keyword evidence="9" id="KW-0732">Signal</keyword>
<evidence type="ECO:0000256" key="8">
    <source>
        <dbReference type="PROSITE-ProRule" id="PRU10040"/>
    </source>
</evidence>
<feature type="domain" description="Pectinesterase inhibitor" evidence="11">
    <location>
        <begin position="90"/>
        <end position="245"/>
    </location>
</feature>
<gene>
    <name evidence="12" type="ORF">VNO80_25954</name>
</gene>
<evidence type="ECO:0000256" key="5">
    <source>
        <dbReference type="ARBA" id="ARBA00022512"/>
    </source>
</evidence>
<feature type="compositionally biased region" description="Pro residues" evidence="10">
    <location>
        <begin position="51"/>
        <end position="94"/>
    </location>
</feature>
<sequence length="628" mass="68970">MSSTPMSILFLFFLSLFVPLLLAQTPSPSPISTPIDTPSPPSSPQQSPTHAPSPSPSPTHAPSPSPSPSPTHAPSPSPSPSPTHAPPPPLPPTSPSSACKATLYPKLCRSILSSIQSSPSDPYKFGKFSIKQSLKQAKKLAKAFTDFLKKKKSSSLSSAEIAALEDCSELNQLSVGYLESVSEELKSADPSNTELVDKIETYLSAVATNQYTCYDELVVIKSNIVNALAVPLNNVTQLYSVSLGLVTQALKKNLKKHKTRKHGLPTQNYKVRQPLKKLIKLLHTKYSCTASSNCSTRSERILKETESKGILLKDFVIVNLGGTENFTSIGEAIAAAPDNLRPEDGYFLIYAKEGSYEEYITVPFQKKNILLIGDGINKTCITGNHSVVDGWTTFNSSTFAVSGERFVAVDVTFRNTAGPEKHQAVALRNNADLSTFYRCSFEGYQDTLYVHSLRQFYKECDIYGTVDFIFGNAAVVFQSCNIYARKPLPNQKNAVTAQGRTDPNQSTGISIQNCRIEAAPDLAADLKSTKNYLGRPWKLYSRTVYMQSYIGELIQSVGWLEWNGTDGLDTLFYGEFNNFGPGSDTSKRVQWNGYNILSPTQAWNFTVYNFTLGNTWLPDTDIPYSEGL</sequence>
<dbReference type="NCBIfam" id="TIGR01614">
    <property type="entry name" value="PME_inhib"/>
    <property type="match status" value="1"/>
</dbReference>
<keyword evidence="13" id="KW-1185">Reference proteome</keyword>
<evidence type="ECO:0000256" key="3">
    <source>
        <dbReference type="ARBA" id="ARBA00006027"/>
    </source>
</evidence>
<dbReference type="Pfam" id="PF01095">
    <property type="entry name" value="Pectinesterase"/>
    <property type="match status" value="1"/>
</dbReference>
<dbReference type="PROSITE" id="PS00503">
    <property type="entry name" value="PECTINESTERASE_2"/>
    <property type="match status" value="1"/>
</dbReference>
<dbReference type="GO" id="GO:0030599">
    <property type="term" value="F:pectinesterase activity"/>
    <property type="evidence" value="ECO:0007669"/>
    <property type="project" value="UniProtKB-UniRule"/>
</dbReference>
<feature type="active site" evidence="8">
    <location>
        <position position="467"/>
    </location>
</feature>
<dbReference type="InterPro" id="IPR033131">
    <property type="entry name" value="Pectinesterase_Asp_AS"/>
</dbReference>
<evidence type="ECO:0000259" key="11">
    <source>
        <dbReference type="SMART" id="SM00856"/>
    </source>
</evidence>
<comment type="similarity">
    <text evidence="3">In the N-terminal section; belongs to the PMEI family.</text>
</comment>
<comment type="caution">
    <text evidence="12">The sequence shown here is derived from an EMBL/GenBank/DDBJ whole genome shotgun (WGS) entry which is preliminary data.</text>
</comment>